<evidence type="ECO:0000313" key="2">
    <source>
        <dbReference type="EMBL" id="PCC52574.1"/>
    </source>
</evidence>
<dbReference type="InterPro" id="IPR034660">
    <property type="entry name" value="DinB/YfiT-like"/>
</dbReference>
<dbReference type="PATRIC" id="fig|1703.10.peg.425"/>
<dbReference type="EMBL" id="NRHA01000020">
    <property type="protein sequence ID" value="PCC52574.1"/>
    <property type="molecule type" value="Genomic_DNA"/>
</dbReference>
<dbReference type="EMBL" id="FXZG01000016">
    <property type="protein sequence ID" value="SMX93004.1"/>
    <property type="molecule type" value="Genomic_DNA"/>
</dbReference>
<reference evidence="5" key="2">
    <citation type="submission" date="2016-09" db="EMBL/GenBank/DDBJ databases">
        <title>Complete Genome Sequence of Brevibacterium linens SMQ-1335.</title>
        <authorList>
            <person name="de Melo A.G."/>
            <person name="Labrie S.J."/>
            <person name="Dumaresq J."/>
            <person name="Roberts R.J."/>
            <person name="Tremblay D.M."/>
            <person name="Moineau S."/>
        </authorList>
    </citation>
    <scope>NUCLEOTIDE SEQUENCE [LARGE SCALE GENOMIC DNA]</scope>
    <source>
        <strain evidence="5">SMQ-1335</strain>
    </source>
</reference>
<protein>
    <submittedName>
        <fullName evidence="2">DUF664 domain-containing protein</fullName>
    </submittedName>
</protein>
<dbReference type="AlphaFoldDB" id="A0A1D7VZI1"/>
<dbReference type="GeneID" id="60904811"/>
<gene>
    <name evidence="3" type="ORF">BAUR920_02666</name>
    <name evidence="1" type="ORF">BLSMQ_0412</name>
    <name evidence="2" type="ORF">CIK59_15880</name>
    <name evidence="4" type="ORF">EB834_15775</name>
</gene>
<name>A0A1D7VZI1_BREAU</name>
<dbReference type="Pfam" id="PF04978">
    <property type="entry name" value="MST"/>
    <property type="match status" value="1"/>
</dbReference>
<reference evidence="1" key="1">
    <citation type="submission" date="2016-09" db="EMBL/GenBank/DDBJ databases">
        <title>Complete Genome Sequence of Brevibacterium aurantiacum SMQ-1335.</title>
        <authorList>
            <person name="de Melo A.G."/>
            <person name="Labrie S.J."/>
            <person name="Dumaresq J."/>
            <person name="Roberts R.J."/>
            <person name="Tremblay D.M."/>
            <person name="Moineau S."/>
        </authorList>
    </citation>
    <scope>NUCLEOTIDE SEQUENCE</scope>
    <source>
        <strain evidence="1">SMQ-1335</strain>
    </source>
</reference>
<proteinExistence type="predicted"/>
<dbReference type="InterPro" id="IPR007061">
    <property type="entry name" value="MST-like"/>
</dbReference>
<organism evidence="1 5">
    <name type="scientific">Brevibacterium aurantiacum</name>
    <dbReference type="NCBI Taxonomy" id="273384"/>
    <lineage>
        <taxon>Bacteria</taxon>
        <taxon>Bacillati</taxon>
        <taxon>Actinomycetota</taxon>
        <taxon>Actinomycetes</taxon>
        <taxon>Micrococcales</taxon>
        <taxon>Brevibacteriaceae</taxon>
        <taxon>Brevibacterium</taxon>
    </lineage>
</organism>
<reference evidence="4 8" key="6">
    <citation type="submission" date="2018-10" db="EMBL/GenBank/DDBJ databases">
        <title>Brevibacterium genomes from Austrain hard cheese rinds.</title>
        <authorList>
            <person name="Anast J.M."/>
            <person name="Dzieciol M."/>
            <person name="Schultz D.L."/>
            <person name="Mann E."/>
            <person name="Wagner M."/>
            <person name="Schmitz-Esser S."/>
        </authorList>
    </citation>
    <scope>NUCLEOTIDE SEQUENCE [LARGE SCALE GENOMIC DNA]</scope>
    <source>
        <strain evidence="4 8">L261</strain>
    </source>
</reference>
<evidence type="ECO:0000313" key="8">
    <source>
        <dbReference type="Proteomes" id="UP000297736"/>
    </source>
</evidence>
<evidence type="ECO:0000313" key="6">
    <source>
        <dbReference type="Proteomes" id="UP000217881"/>
    </source>
</evidence>
<dbReference type="Proteomes" id="UP000094793">
    <property type="component" value="Chromosome"/>
</dbReference>
<dbReference type="KEGG" id="blin:BLSMQ_0412"/>
<dbReference type="Gene3D" id="1.20.120.450">
    <property type="entry name" value="dinb family like domain"/>
    <property type="match status" value="1"/>
</dbReference>
<reference evidence="3" key="4">
    <citation type="submission" date="2017-03" db="EMBL/GenBank/DDBJ databases">
        <authorList>
            <person name="Afonso C.L."/>
            <person name="Miller P.J."/>
            <person name="Scott M.A."/>
            <person name="Spackman E."/>
            <person name="Goraichik I."/>
            <person name="Dimitrov K.M."/>
            <person name="Suarez D.L."/>
            <person name="Swayne D.E."/>
        </authorList>
    </citation>
    <scope>NUCLEOTIDE SEQUENCE [LARGE SCALE GENOMIC DNA]</scope>
    <source>
        <strain evidence="3">CNRZ 920</strain>
    </source>
</reference>
<dbReference type="Proteomes" id="UP000234289">
    <property type="component" value="Unassembled WGS sequence"/>
</dbReference>
<evidence type="ECO:0000313" key="5">
    <source>
        <dbReference type="Proteomes" id="UP000094793"/>
    </source>
</evidence>
<dbReference type="EMBL" id="CP017150">
    <property type="protein sequence ID" value="AOP52130.1"/>
    <property type="molecule type" value="Genomic_DNA"/>
</dbReference>
<accession>A0A2A3ZM24</accession>
<sequence>MAFFAPSVTTEADALFTYLEQQCTQLKLTALDLTDEQARSTPTTSPLSIAGLLAHAAQVLNGWLLQVKEPERYIDEEEYPTINDGLGLDGMFDGSAVPDLDIAEVVVIFEKSIAEIELARQAVAVNGTDLGTVVPMPGNPWMPKDFVMNVRWILCHLTTEIARHAGHADIIRESIDGAISYQLNAQADGQPWPPAEWS</sequence>
<dbReference type="OrthoDB" id="4548523at2"/>
<accession>A0A1D7VZI1</accession>
<reference evidence="7" key="5">
    <citation type="submission" date="2017-03" db="EMBL/GenBank/DDBJ databases">
        <authorList>
            <person name="Monnet C."/>
        </authorList>
    </citation>
    <scope>NUCLEOTIDE SEQUENCE [LARGE SCALE GENOMIC DNA]</scope>
    <source>
        <strain evidence="7">CNRZ 920</strain>
    </source>
</reference>
<evidence type="ECO:0000313" key="1">
    <source>
        <dbReference type="EMBL" id="AOP52130.1"/>
    </source>
</evidence>
<evidence type="ECO:0000313" key="4">
    <source>
        <dbReference type="EMBL" id="TGD37310.1"/>
    </source>
</evidence>
<dbReference type="RefSeq" id="WP_069599348.1">
    <property type="nucleotide sequence ID" value="NZ_CP017150.1"/>
</dbReference>
<dbReference type="Proteomes" id="UP000217881">
    <property type="component" value="Unassembled WGS sequence"/>
</dbReference>
<dbReference type="SUPFAM" id="SSF109854">
    <property type="entry name" value="DinB/YfiT-like putative metalloenzymes"/>
    <property type="match status" value="1"/>
</dbReference>
<evidence type="ECO:0000313" key="3">
    <source>
        <dbReference type="EMBL" id="SMX93004.1"/>
    </source>
</evidence>
<dbReference type="EMBL" id="RHFF01000017">
    <property type="protein sequence ID" value="TGD37310.1"/>
    <property type="molecule type" value="Genomic_DNA"/>
</dbReference>
<reference evidence="2 6" key="3">
    <citation type="journal article" date="2017" name="Elife">
        <title>Extensive horizontal gene transfer in cheese-associated bacteria.</title>
        <authorList>
            <person name="Bonham K.S."/>
            <person name="Wolfe B.E."/>
            <person name="Dutton R.J."/>
        </authorList>
    </citation>
    <scope>NUCLEOTIDE SEQUENCE [LARGE SCALE GENOMIC DNA]</scope>
    <source>
        <strain evidence="2 6">738_8</strain>
    </source>
</reference>
<accession>A0A2H1K0D3</accession>
<dbReference type="eggNOG" id="COG2318">
    <property type="taxonomic scope" value="Bacteria"/>
</dbReference>
<dbReference type="Proteomes" id="UP000297736">
    <property type="component" value="Unassembled WGS sequence"/>
</dbReference>
<evidence type="ECO:0000313" key="7">
    <source>
        <dbReference type="Proteomes" id="UP000234289"/>
    </source>
</evidence>